<dbReference type="EMBL" id="AXCM01000566">
    <property type="status" value="NOT_ANNOTATED_CDS"/>
    <property type="molecule type" value="Genomic_DNA"/>
</dbReference>
<evidence type="ECO:0000313" key="1">
    <source>
        <dbReference type="EnsemblMetazoa" id="ACUA010654-PA"/>
    </source>
</evidence>
<dbReference type="Proteomes" id="UP000075883">
    <property type="component" value="Unassembled WGS sequence"/>
</dbReference>
<dbReference type="VEuPathDB" id="VectorBase:ACUA010654"/>
<keyword evidence="2" id="KW-1185">Reference proteome</keyword>
<organism evidence="1 2">
    <name type="scientific">Anopheles culicifacies</name>
    <dbReference type="NCBI Taxonomy" id="139723"/>
    <lineage>
        <taxon>Eukaryota</taxon>
        <taxon>Metazoa</taxon>
        <taxon>Ecdysozoa</taxon>
        <taxon>Arthropoda</taxon>
        <taxon>Hexapoda</taxon>
        <taxon>Insecta</taxon>
        <taxon>Pterygota</taxon>
        <taxon>Neoptera</taxon>
        <taxon>Endopterygota</taxon>
        <taxon>Diptera</taxon>
        <taxon>Nematocera</taxon>
        <taxon>Culicoidea</taxon>
        <taxon>Culicidae</taxon>
        <taxon>Anophelinae</taxon>
        <taxon>Anopheles</taxon>
        <taxon>culicifacies species complex</taxon>
    </lineage>
</organism>
<proteinExistence type="predicted"/>
<protein>
    <submittedName>
        <fullName evidence="1">Uncharacterized protein</fullName>
    </submittedName>
</protein>
<reference evidence="1" key="2">
    <citation type="submission" date="2020-05" db="UniProtKB">
        <authorList>
            <consortium name="EnsemblMetazoa"/>
        </authorList>
    </citation>
    <scope>IDENTIFICATION</scope>
    <source>
        <strain evidence="1">A-37</strain>
    </source>
</reference>
<reference evidence="2" key="1">
    <citation type="submission" date="2013-09" db="EMBL/GenBank/DDBJ databases">
        <title>The Genome Sequence of Anopheles culicifacies species A.</title>
        <authorList>
            <consortium name="The Broad Institute Genomics Platform"/>
            <person name="Neafsey D.E."/>
            <person name="Besansky N."/>
            <person name="Howell P."/>
            <person name="Walton C."/>
            <person name="Young S.K."/>
            <person name="Zeng Q."/>
            <person name="Gargeya S."/>
            <person name="Fitzgerald M."/>
            <person name="Haas B."/>
            <person name="Abouelleil A."/>
            <person name="Allen A.W."/>
            <person name="Alvarado L."/>
            <person name="Arachchi H.M."/>
            <person name="Berlin A.M."/>
            <person name="Chapman S.B."/>
            <person name="Gainer-Dewar J."/>
            <person name="Goldberg J."/>
            <person name="Griggs A."/>
            <person name="Gujja S."/>
            <person name="Hansen M."/>
            <person name="Howarth C."/>
            <person name="Imamovic A."/>
            <person name="Ireland A."/>
            <person name="Larimer J."/>
            <person name="McCowan C."/>
            <person name="Murphy C."/>
            <person name="Pearson M."/>
            <person name="Poon T.W."/>
            <person name="Priest M."/>
            <person name="Roberts A."/>
            <person name="Saif S."/>
            <person name="Shea T."/>
            <person name="Sisk P."/>
            <person name="Sykes S."/>
            <person name="Wortman J."/>
            <person name="Nusbaum C."/>
            <person name="Birren B."/>
        </authorList>
    </citation>
    <scope>NUCLEOTIDE SEQUENCE [LARGE SCALE GENOMIC DNA]</scope>
    <source>
        <strain evidence="2">A-37</strain>
    </source>
</reference>
<dbReference type="EnsemblMetazoa" id="ACUA010654-RA">
    <property type="protein sequence ID" value="ACUA010654-PA"/>
    <property type="gene ID" value="ACUA010654"/>
</dbReference>
<evidence type="ECO:0000313" key="2">
    <source>
        <dbReference type="Proteomes" id="UP000075883"/>
    </source>
</evidence>
<name>A0A182M6G5_9DIPT</name>
<accession>A0A182M6G5</accession>
<sequence>MMLVPLVAVGVRLHPQPPVPAVRHLELALELFGVPLIAELQQLAHHRVQRQPEEILLILVLQQLLVPDQLFRFVRQFGLDRFARLPVVAANVRYRRVQIAELQCLPERQFRLRQKIVLLRMDVLQRGKTVQLAVLLVQILCQRVATDRHVKFGERGCVLHLQYRHPEIKLLPKYAARMRLFCVFGSNSCPAASIQSATAAGSLFCIRHRYSSD</sequence>
<dbReference type="AlphaFoldDB" id="A0A182M6G5"/>